<dbReference type="PATRIC" id="fig|1178515.4.peg.2514"/>
<proteinExistence type="predicted"/>
<dbReference type="AlphaFoldDB" id="A0A172TIS5"/>
<dbReference type="EMBL" id="CP011388">
    <property type="protein sequence ID" value="ANE46969.1"/>
    <property type="molecule type" value="Genomic_DNA"/>
</dbReference>
<accession>A0A172TIS5</accession>
<dbReference type="STRING" id="1178515.SY83_12565"/>
<dbReference type="RefSeq" id="WP_068606971.1">
    <property type="nucleotide sequence ID" value="NZ_CP011388.1"/>
</dbReference>
<dbReference type="InterPro" id="IPR025164">
    <property type="entry name" value="Toastrack_DUF4097"/>
</dbReference>
<name>A0A172TIS5_9BACL</name>
<dbReference type="OrthoDB" id="2653282at2"/>
<dbReference type="Proteomes" id="UP000076927">
    <property type="component" value="Chromosome"/>
</dbReference>
<sequence>MKKGIRWALLGLAVGLVGTVLTFNKGELLSTKMEVFSETRTVSATGVKSIHIQSARTNIEVIPGEGTDIRADLEGKLSKHIVNDIKFEMENRNGEMSIRTELKDSFLVGINIVDVTLTVKVPARAYEQLKIVSDSGNILVNSQSADLMHLSSDSGNLHIQKGKTKEIQFQTDSGNALIQDTQAKLSGETDSGNIDIEAVTWDQDARLSTDSGHVKVKLAQKPDGLAVEYTTDSGRQEIEFEGFEYVSHKEQEFSGKFGDAKRTMTVNTDSGNFIMEPR</sequence>
<keyword evidence="3" id="KW-1185">Reference proteome</keyword>
<dbReference type="Pfam" id="PF13349">
    <property type="entry name" value="DUF4097"/>
    <property type="match status" value="1"/>
</dbReference>
<dbReference type="Gene3D" id="2.160.20.120">
    <property type="match status" value="1"/>
</dbReference>
<protein>
    <recommendedName>
        <fullName evidence="1">DUF4097 domain-containing protein</fullName>
    </recommendedName>
</protein>
<evidence type="ECO:0000313" key="3">
    <source>
        <dbReference type="Proteomes" id="UP000076927"/>
    </source>
</evidence>
<gene>
    <name evidence="2" type="ORF">SY83_12565</name>
</gene>
<evidence type="ECO:0000259" key="1">
    <source>
        <dbReference type="Pfam" id="PF13349"/>
    </source>
</evidence>
<feature type="domain" description="DUF4097" evidence="1">
    <location>
        <begin position="48"/>
        <end position="273"/>
    </location>
</feature>
<dbReference type="KEGG" id="pswu:SY83_12565"/>
<reference evidence="2 3" key="1">
    <citation type="submission" date="2015-01" db="EMBL/GenBank/DDBJ databases">
        <title>Paenibacillus swuensis/DY6/whole genome sequencing.</title>
        <authorList>
            <person name="Kim M.K."/>
            <person name="Srinivasan S."/>
            <person name="Lee J.-J."/>
        </authorList>
    </citation>
    <scope>NUCLEOTIDE SEQUENCE [LARGE SCALE GENOMIC DNA]</scope>
    <source>
        <strain evidence="2 3">DY6</strain>
    </source>
</reference>
<organism evidence="2 3">
    <name type="scientific">Paenibacillus swuensis</name>
    <dbReference type="NCBI Taxonomy" id="1178515"/>
    <lineage>
        <taxon>Bacteria</taxon>
        <taxon>Bacillati</taxon>
        <taxon>Bacillota</taxon>
        <taxon>Bacilli</taxon>
        <taxon>Bacillales</taxon>
        <taxon>Paenibacillaceae</taxon>
        <taxon>Paenibacillus</taxon>
    </lineage>
</organism>
<evidence type="ECO:0000313" key="2">
    <source>
        <dbReference type="EMBL" id="ANE46969.1"/>
    </source>
</evidence>